<reference evidence="6" key="1">
    <citation type="submission" date="2025-08" db="UniProtKB">
        <authorList>
            <consortium name="RefSeq"/>
        </authorList>
    </citation>
    <scope>IDENTIFICATION</scope>
</reference>
<dbReference type="RefSeq" id="XP_065671111.1">
    <property type="nucleotide sequence ID" value="XM_065815039.1"/>
</dbReference>
<proteinExistence type="predicted"/>
<name>A0ABM4D9U0_HYDVU</name>
<dbReference type="InterPro" id="IPR027417">
    <property type="entry name" value="P-loop_NTPase"/>
</dbReference>
<evidence type="ECO:0000313" key="5">
    <source>
        <dbReference type="Proteomes" id="UP001652625"/>
    </source>
</evidence>
<protein>
    <submittedName>
        <fullName evidence="6">NACHT, LRR and PYD domains-containing protein 9B-like isoform X1</fullName>
    </submittedName>
</protein>
<gene>
    <name evidence="6" type="primary">LOC136089234</name>
</gene>
<dbReference type="GeneID" id="136089234"/>
<dbReference type="InterPro" id="IPR050637">
    <property type="entry name" value="NLRP_innate_immun_reg"/>
</dbReference>
<dbReference type="Proteomes" id="UP001652625">
    <property type="component" value="Chromosome 13"/>
</dbReference>
<keyword evidence="3" id="KW-0677">Repeat</keyword>
<keyword evidence="5" id="KW-1185">Reference proteome</keyword>
<keyword evidence="2" id="KW-0963">Cytoplasm</keyword>
<evidence type="ECO:0000256" key="2">
    <source>
        <dbReference type="ARBA" id="ARBA00022490"/>
    </source>
</evidence>
<organism evidence="5 6">
    <name type="scientific">Hydra vulgaris</name>
    <name type="common">Hydra</name>
    <name type="synonym">Hydra attenuata</name>
    <dbReference type="NCBI Taxonomy" id="6087"/>
    <lineage>
        <taxon>Eukaryota</taxon>
        <taxon>Metazoa</taxon>
        <taxon>Cnidaria</taxon>
        <taxon>Hydrozoa</taxon>
        <taxon>Hydroidolina</taxon>
        <taxon>Anthoathecata</taxon>
        <taxon>Aplanulata</taxon>
        <taxon>Hydridae</taxon>
        <taxon>Hydra</taxon>
    </lineage>
</organism>
<evidence type="ECO:0000256" key="1">
    <source>
        <dbReference type="ARBA" id="ARBA00004496"/>
    </source>
</evidence>
<accession>A0ABM4D9U0</accession>
<feature type="domain" description="NACHT" evidence="4">
    <location>
        <begin position="179"/>
        <end position="331"/>
    </location>
</feature>
<comment type="subcellular location">
    <subcellularLocation>
        <location evidence="1">Cytoplasm</location>
    </subcellularLocation>
</comment>
<sequence length="768" mass="90426">MDIRVLEILVNKVSSDWQKFAFNWFVDLNSAIAIIDNINANNLNAGKNAAGKKLKMRALLTVLYEQYPEDYESMITSSLKYLKRNDVLEELEKLDKFNVSAALKDFYIQKFKEIDELQPLLKIPANANLSNNFIDMCVVDVANMQKNAGYTAERMEFLKKKINYKLISYSEIFKHEKSLLIAGIAGIGKSWFLKKCLIDWASNRIWEKVEFVFFFECRLLNLYENISNMKELLNIFYKNFTKDLDINNHNIIFVIDGLDEFKYLNELINPGSSIKFPIVNVLSEVQKYNHVVAGRVYALDQFQNISIKHYNRLTIQIMGFNENGINNYIENNVIENKKENVKTILKESKIAKAMSSVPFYLSAICKMIVELKQIKISFLTMTDLHASIFFYFYQKHVNITKEPFIKIDDLSKGHHILKVMESKQHKKYIFIICKIAYELFVKSKVVFSIEEFQKFTSGLGKVEDQFFGFIERVETNLGYQYQFVHLTIMEFCASVYAFNNFSGKEIIDNEKLASCLSMICGLTNKSQNSLVTILVNLNQNRCLNQSRCCLFKCLVNSNYFNDDKISMIHICSLIHYNCSRYYNNLFIECFYESQSSFTDDMKPTIDKRMWGILINDRKCYYETFCQNYFVNHLINSGRQLSKLTVCKNNLSDEEKDLLIQCSSNVRSLIFRCPIKFEGWKRENNLEWLRIRISNYLISEIDFKECFLSWMKVCEKLEVCLHDEIEFIDNFYKWIHNLNIQWLLISYRANRFNLEEFKNFITSKILLNE</sequence>
<evidence type="ECO:0000259" key="4">
    <source>
        <dbReference type="Pfam" id="PF05729"/>
    </source>
</evidence>
<dbReference type="PANTHER" id="PTHR45690:SF19">
    <property type="entry name" value="NACHT, LRR AND PYD DOMAINS-CONTAINING PROTEIN 3"/>
    <property type="match status" value="1"/>
</dbReference>
<dbReference type="InterPro" id="IPR007111">
    <property type="entry name" value="NACHT_NTPase"/>
</dbReference>
<evidence type="ECO:0000256" key="3">
    <source>
        <dbReference type="ARBA" id="ARBA00022737"/>
    </source>
</evidence>
<dbReference type="PANTHER" id="PTHR45690">
    <property type="entry name" value="NACHT, LRR AND PYD DOMAINS-CONTAINING PROTEIN 12"/>
    <property type="match status" value="1"/>
</dbReference>
<dbReference type="SUPFAM" id="SSF52540">
    <property type="entry name" value="P-loop containing nucleoside triphosphate hydrolases"/>
    <property type="match status" value="1"/>
</dbReference>
<evidence type="ECO:0000313" key="6">
    <source>
        <dbReference type="RefSeq" id="XP_065671111.1"/>
    </source>
</evidence>
<dbReference type="Pfam" id="PF05729">
    <property type="entry name" value="NACHT"/>
    <property type="match status" value="1"/>
</dbReference>
<dbReference type="Gene3D" id="3.40.50.300">
    <property type="entry name" value="P-loop containing nucleotide triphosphate hydrolases"/>
    <property type="match status" value="1"/>
</dbReference>